<name>T0YCJ1_9ZZZZ</name>
<reference evidence="7" key="1">
    <citation type="submission" date="2013-08" db="EMBL/GenBank/DDBJ databases">
        <authorList>
            <person name="Mendez C."/>
            <person name="Richter M."/>
            <person name="Ferrer M."/>
            <person name="Sanchez J."/>
        </authorList>
    </citation>
    <scope>NUCLEOTIDE SEQUENCE</scope>
</reference>
<evidence type="ECO:0000313" key="7">
    <source>
        <dbReference type="EMBL" id="EQD29497.1"/>
    </source>
</evidence>
<dbReference type="PANTHER" id="PTHR43077:SF10">
    <property type="entry name" value="TRANSPORT PERMEASE PROTEIN"/>
    <property type="match status" value="1"/>
</dbReference>
<dbReference type="AlphaFoldDB" id="T0YCJ1"/>
<comment type="caution">
    <text evidence="7">The sequence shown here is derived from an EMBL/GenBank/DDBJ whole genome shotgun (WGS) entry which is preliminary data.</text>
</comment>
<feature type="transmembrane region" description="Helical" evidence="5">
    <location>
        <begin position="92"/>
        <end position="110"/>
    </location>
</feature>
<gene>
    <name evidence="7" type="ORF">B1A_20682</name>
</gene>
<dbReference type="EMBL" id="AUZX01015268">
    <property type="protein sequence ID" value="EQD29497.1"/>
    <property type="molecule type" value="Genomic_DNA"/>
</dbReference>
<evidence type="ECO:0000256" key="2">
    <source>
        <dbReference type="ARBA" id="ARBA00022692"/>
    </source>
</evidence>
<proteinExistence type="predicted"/>
<evidence type="ECO:0000256" key="1">
    <source>
        <dbReference type="ARBA" id="ARBA00004141"/>
    </source>
</evidence>
<dbReference type="GO" id="GO:0140359">
    <property type="term" value="F:ABC-type transporter activity"/>
    <property type="evidence" value="ECO:0007669"/>
    <property type="project" value="InterPro"/>
</dbReference>
<evidence type="ECO:0000259" key="6">
    <source>
        <dbReference type="Pfam" id="PF01061"/>
    </source>
</evidence>
<evidence type="ECO:0000256" key="5">
    <source>
        <dbReference type="SAM" id="Phobius"/>
    </source>
</evidence>
<feature type="transmembrane region" description="Helical" evidence="5">
    <location>
        <begin position="30"/>
        <end position="53"/>
    </location>
</feature>
<dbReference type="Pfam" id="PF01061">
    <property type="entry name" value="ABC2_membrane"/>
    <property type="match status" value="1"/>
</dbReference>
<accession>T0YCJ1</accession>
<protein>
    <submittedName>
        <fullName evidence="7">ABC-2 type transporter</fullName>
    </submittedName>
</protein>
<keyword evidence="4 5" id="KW-0472">Membrane</keyword>
<sequence length="114" mass="12215">MLAAGLILGGTFAALSNGFALIFRKEDTLIAVLNFATLPLTFISAALMSQILMPSWMQTVSKFNPVNWAVLAARAALSGGAASIIWWSLLKLFVLAIAATMFATWAFSRYRAAA</sequence>
<keyword evidence="3 5" id="KW-1133">Transmembrane helix</keyword>
<dbReference type="GO" id="GO:0016020">
    <property type="term" value="C:membrane"/>
    <property type="evidence" value="ECO:0007669"/>
    <property type="project" value="UniProtKB-SubCell"/>
</dbReference>
<organism evidence="7">
    <name type="scientific">mine drainage metagenome</name>
    <dbReference type="NCBI Taxonomy" id="410659"/>
    <lineage>
        <taxon>unclassified sequences</taxon>
        <taxon>metagenomes</taxon>
        <taxon>ecological metagenomes</taxon>
    </lineage>
</organism>
<evidence type="ECO:0000256" key="4">
    <source>
        <dbReference type="ARBA" id="ARBA00023136"/>
    </source>
</evidence>
<dbReference type="InterPro" id="IPR051328">
    <property type="entry name" value="T7SS_ABC-Transporter"/>
</dbReference>
<dbReference type="PANTHER" id="PTHR43077">
    <property type="entry name" value="TRANSPORT PERMEASE YVFS-RELATED"/>
    <property type="match status" value="1"/>
</dbReference>
<keyword evidence="2 5" id="KW-0812">Transmembrane</keyword>
<reference evidence="7" key="2">
    <citation type="journal article" date="2014" name="ISME J.">
        <title>Microbial stratification in low pH oxic and suboxic macroscopic growths along an acid mine drainage.</title>
        <authorList>
            <person name="Mendez-Garcia C."/>
            <person name="Mesa V."/>
            <person name="Sprenger R.R."/>
            <person name="Richter M."/>
            <person name="Diez M.S."/>
            <person name="Solano J."/>
            <person name="Bargiela R."/>
            <person name="Golyshina O.V."/>
            <person name="Manteca A."/>
            <person name="Ramos J.L."/>
            <person name="Gallego J.R."/>
            <person name="Llorente I."/>
            <person name="Martins Dos Santos V.A."/>
            <person name="Jensen O.N."/>
            <person name="Pelaez A.I."/>
            <person name="Sanchez J."/>
            <person name="Ferrer M."/>
        </authorList>
    </citation>
    <scope>NUCLEOTIDE SEQUENCE</scope>
</reference>
<dbReference type="InterPro" id="IPR013525">
    <property type="entry name" value="ABC2_TM"/>
</dbReference>
<feature type="domain" description="ABC-2 type transporter transmembrane" evidence="6">
    <location>
        <begin position="4"/>
        <end position="76"/>
    </location>
</feature>
<evidence type="ECO:0000256" key="3">
    <source>
        <dbReference type="ARBA" id="ARBA00022989"/>
    </source>
</evidence>
<comment type="subcellular location">
    <subcellularLocation>
        <location evidence="1">Membrane</location>
        <topology evidence="1">Multi-pass membrane protein</topology>
    </subcellularLocation>
</comment>